<dbReference type="Proteomes" id="UP000248882">
    <property type="component" value="Unassembled WGS sequence"/>
</dbReference>
<accession>A0A2W7RC31</accession>
<dbReference type="EMBL" id="QKZT01000006">
    <property type="protein sequence ID" value="PZX53267.1"/>
    <property type="molecule type" value="Genomic_DNA"/>
</dbReference>
<evidence type="ECO:0000313" key="1">
    <source>
        <dbReference type="EMBL" id="PZX53267.1"/>
    </source>
</evidence>
<sequence length="383" mass="44521">MRIAKLVVILLLSASCNQKQKDLSLADFLINTESFSIDQHISPSTFRMQYIDGSLFWWNRDHSSITEIDLTDKVSRPFLKYQFEGPNGIGSPSGFYMVSRDSIFFPSKLSKIFLVNNNSEVLNSFDYLSLGDHKYSASSFTRYTRPFHFYANQLFFEVGPQLVPTEFISEDFLKSYSPFVTLNLNQGTFEELPMRFTSSAHFKFGPNTLNMVFAASEEKYLIIGTRTDMLYYYDLSTQEIEEIQLESQLLTRFSNAYFEADRMGNTIEENMRLLYKDSQNIGLLVDQHRKLLYRIGFAGEEVSADLDAMKYSEFLPTFTISIYDIEDEFSLLSEFSLLRNTYLAHHYFVDEKGLNLFPMHPENPEFNEDEMVIHTFDFGSLKK</sequence>
<dbReference type="PROSITE" id="PS51257">
    <property type="entry name" value="PROKAR_LIPOPROTEIN"/>
    <property type="match status" value="1"/>
</dbReference>
<keyword evidence="2" id="KW-1185">Reference proteome</keyword>
<dbReference type="Pfam" id="PF13970">
    <property type="entry name" value="DUF4221"/>
    <property type="match status" value="1"/>
</dbReference>
<dbReference type="InterPro" id="IPR025316">
    <property type="entry name" value="DUF4221"/>
</dbReference>
<organism evidence="1 2">
    <name type="scientific">Algoriphagus chordae</name>
    <dbReference type="NCBI Taxonomy" id="237019"/>
    <lineage>
        <taxon>Bacteria</taxon>
        <taxon>Pseudomonadati</taxon>
        <taxon>Bacteroidota</taxon>
        <taxon>Cytophagia</taxon>
        <taxon>Cytophagales</taxon>
        <taxon>Cyclobacteriaceae</taxon>
        <taxon>Algoriphagus</taxon>
    </lineage>
</organism>
<protein>
    <submittedName>
        <fullName evidence="1">Uncharacterized protein DUF4221</fullName>
    </submittedName>
</protein>
<dbReference type="AlphaFoldDB" id="A0A2W7RC31"/>
<dbReference type="OrthoDB" id="817960at2"/>
<reference evidence="1 2" key="1">
    <citation type="submission" date="2018-06" db="EMBL/GenBank/DDBJ databases">
        <title>Genomic Encyclopedia of Archaeal and Bacterial Type Strains, Phase II (KMG-II): from individual species to whole genera.</title>
        <authorList>
            <person name="Goeker M."/>
        </authorList>
    </citation>
    <scope>NUCLEOTIDE SEQUENCE [LARGE SCALE GENOMIC DNA]</scope>
    <source>
        <strain evidence="1 2">DSM 19830</strain>
    </source>
</reference>
<name>A0A2W7RC31_9BACT</name>
<dbReference type="RefSeq" id="WP_111318226.1">
    <property type="nucleotide sequence ID" value="NZ_QKZT01000006.1"/>
</dbReference>
<comment type="caution">
    <text evidence="1">The sequence shown here is derived from an EMBL/GenBank/DDBJ whole genome shotgun (WGS) entry which is preliminary data.</text>
</comment>
<evidence type="ECO:0000313" key="2">
    <source>
        <dbReference type="Proteomes" id="UP000248882"/>
    </source>
</evidence>
<gene>
    <name evidence="1" type="ORF">LV85_01685</name>
</gene>
<proteinExistence type="predicted"/>